<evidence type="ECO:0000256" key="10">
    <source>
        <dbReference type="SAM" id="Phobius"/>
    </source>
</evidence>
<name>A0A9D4MSR0_DREPO</name>
<feature type="transmembrane region" description="Helical" evidence="10">
    <location>
        <begin position="272"/>
        <end position="292"/>
    </location>
</feature>
<keyword evidence="6 8" id="KW-0675">Receptor</keyword>
<dbReference type="PROSITE" id="PS00237">
    <property type="entry name" value="G_PROTEIN_RECEP_F1_1"/>
    <property type="match status" value="1"/>
</dbReference>
<reference evidence="13" key="1">
    <citation type="journal article" date="2019" name="bioRxiv">
        <title>The Genome of the Zebra Mussel, Dreissena polymorpha: A Resource for Invasive Species Research.</title>
        <authorList>
            <person name="McCartney M.A."/>
            <person name="Auch B."/>
            <person name="Kono T."/>
            <person name="Mallez S."/>
            <person name="Zhang Y."/>
            <person name="Obille A."/>
            <person name="Becker A."/>
            <person name="Abrahante J.E."/>
            <person name="Garbe J."/>
            <person name="Badalamenti J.P."/>
            <person name="Herman A."/>
            <person name="Mangelson H."/>
            <person name="Liachko I."/>
            <person name="Sullivan S."/>
            <person name="Sone E.D."/>
            <person name="Koren S."/>
            <person name="Silverstein K.A.T."/>
            <person name="Beckman K.B."/>
            <person name="Gohl D.M."/>
        </authorList>
    </citation>
    <scope>NUCLEOTIDE SEQUENCE</scope>
    <source>
        <strain evidence="13">Duluth1</strain>
        <tissue evidence="13">Whole animal</tissue>
    </source>
</reference>
<protein>
    <recommendedName>
        <fullName evidence="11">G-protein coupled receptors family 1 profile domain-containing protein</fullName>
    </recommendedName>
</protein>
<feature type="compositionally biased region" description="Polar residues" evidence="9">
    <location>
        <begin position="365"/>
        <end position="376"/>
    </location>
</feature>
<evidence type="ECO:0000313" key="12">
    <source>
        <dbReference type="EMBL" id="KAH3877565.1"/>
    </source>
</evidence>
<dbReference type="GO" id="GO:0008528">
    <property type="term" value="F:G protein-coupled peptide receptor activity"/>
    <property type="evidence" value="ECO:0007669"/>
    <property type="project" value="InterPro"/>
</dbReference>
<feature type="transmembrane region" description="Helical" evidence="10">
    <location>
        <begin position="133"/>
        <end position="154"/>
    </location>
</feature>
<evidence type="ECO:0000259" key="11">
    <source>
        <dbReference type="PROSITE" id="PS50262"/>
    </source>
</evidence>
<keyword evidence="5 10" id="KW-0472">Membrane</keyword>
<evidence type="ECO:0000256" key="5">
    <source>
        <dbReference type="ARBA" id="ARBA00023136"/>
    </source>
</evidence>
<dbReference type="InterPro" id="IPR000276">
    <property type="entry name" value="GPCR_Rhodpsn"/>
</dbReference>
<evidence type="ECO:0000256" key="1">
    <source>
        <dbReference type="ARBA" id="ARBA00004141"/>
    </source>
</evidence>
<keyword evidence="7 8" id="KW-0807">Transducer</keyword>
<feature type="transmembrane region" description="Helical" evidence="10">
    <location>
        <begin position="56"/>
        <end position="79"/>
    </location>
</feature>
<dbReference type="AlphaFoldDB" id="A0A9D4MSR0"/>
<feature type="transmembrane region" description="Helical" evidence="10">
    <location>
        <begin position="175"/>
        <end position="194"/>
    </location>
</feature>
<gene>
    <name evidence="12" type="ORF">DPMN_001440</name>
    <name evidence="13" type="ORF">DPMN_005680</name>
</gene>
<dbReference type="PANTHER" id="PTHR24243:SF230">
    <property type="entry name" value="G-PROTEIN COUPLED RECEPTORS FAMILY 1 PROFILE DOMAIN-CONTAINING PROTEIN"/>
    <property type="match status" value="1"/>
</dbReference>
<dbReference type="PRINTS" id="PR00237">
    <property type="entry name" value="GPCRRHODOPSN"/>
</dbReference>
<proteinExistence type="inferred from homology"/>
<comment type="similarity">
    <text evidence="8">Belongs to the G-protein coupled receptor 1 family.</text>
</comment>
<comment type="caution">
    <text evidence="13">The sequence shown here is derived from an EMBL/GenBank/DDBJ whole genome shotgun (WGS) entry which is preliminary data.</text>
</comment>
<evidence type="ECO:0000313" key="13">
    <source>
        <dbReference type="EMBL" id="KAH3881753.1"/>
    </source>
</evidence>
<sequence>MDDVVFVSGSECPYTFDVVEELQGKNVTARDAMAWTCSIRAYWVNILPLVKIVRFLLSYGTALTVIMGVLLNALSFIVLTRKHMRKTTSNLYLSFLAIYDIGTLIFNFMIGVIRGNSEMANKTFQNSESLCTFHGVIVELFSMLSVWIIVSFTVERFLMIKFPFKARTWSPRKTVITLIIVSAVVTLISLHKIAVSGFEGDSVFGYKACKTRRTIFVEIIYVYVALNTWLPTVSIVILNGIMINELRKNKIKRQQMTQTSMTKTDEKATRQLLMISSTFVLLVLPLGIVQSMELIWNGTQTVPPGHVDYEQFIIMKIRLKWVRSFFFFFYQLNFAINFFLYVASSSSTRFRATLRKILGMKQQEQESMFTRPQPKSNAIAPVSAIDDDLDAKPGSSRA</sequence>
<dbReference type="InterPro" id="IPR019427">
    <property type="entry name" value="7TM_GPCR_serpentine_rcpt_Srw"/>
</dbReference>
<dbReference type="Gene3D" id="1.20.1070.10">
    <property type="entry name" value="Rhodopsin 7-helix transmembrane proteins"/>
    <property type="match status" value="1"/>
</dbReference>
<organism evidence="13 14">
    <name type="scientific">Dreissena polymorpha</name>
    <name type="common">Zebra mussel</name>
    <name type="synonym">Mytilus polymorpha</name>
    <dbReference type="NCBI Taxonomy" id="45954"/>
    <lineage>
        <taxon>Eukaryota</taxon>
        <taxon>Metazoa</taxon>
        <taxon>Spiralia</taxon>
        <taxon>Lophotrochozoa</taxon>
        <taxon>Mollusca</taxon>
        <taxon>Bivalvia</taxon>
        <taxon>Autobranchia</taxon>
        <taxon>Heteroconchia</taxon>
        <taxon>Euheterodonta</taxon>
        <taxon>Imparidentia</taxon>
        <taxon>Neoheterodontei</taxon>
        <taxon>Myida</taxon>
        <taxon>Dreissenoidea</taxon>
        <taxon>Dreissenidae</taxon>
        <taxon>Dreissena</taxon>
    </lineage>
</organism>
<keyword evidence="4 8" id="KW-0297">G-protein coupled receptor</keyword>
<evidence type="ECO:0000313" key="14">
    <source>
        <dbReference type="Proteomes" id="UP000828390"/>
    </source>
</evidence>
<dbReference type="PROSITE" id="PS50262">
    <property type="entry name" value="G_PROTEIN_RECEP_F1_2"/>
    <property type="match status" value="1"/>
</dbReference>
<dbReference type="EMBL" id="JAIWYP010000001">
    <property type="protein sequence ID" value="KAH3877565.1"/>
    <property type="molecule type" value="Genomic_DNA"/>
</dbReference>
<evidence type="ECO:0000256" key="4">
    <source>
        <dbReference type="ARBA" id="ARBA00023040"/>
    </source>
</evidence>
<dbReference type="EMBL" id="JAIWYP010000001">
    <property type="protein sequence ID" value="KAH3881753.1"/>
    <property type="molecule type" value="Genomic_DNA"/>
</dbReference>
<keyword evidence="3 10" id="KW-1133">Transmembrane helix</keyword>
<feature type="transmembrane region" description="Helical" evidence="10">
    <location>
        <begin position="325"/>
        <end position="343"/>
    </location>
</feature>
<evidence type="ECO:0000256" key="7">
    <source>
        <dbReference type="ARBA" id="ARBA00023224"/>
    </source>
</evidence>
<dbReference type="OrthoDB" id="10021696at2759"/>
<dbReference type="CDD" id="cd14978">
    <property type="entry name" value="7tmA_FMRFamide_R-like"/>
    <property type="match status" value="1"/>
</dbReference>
<dbReference type="InterPro" id="IPR017452">
    <property type="entry name" value="GPCR_Rhodpsn_7TM"/>
</dbReference>
<keyword evidence="2 8" id="KW-0812">Transmembrane</keyword>
<feature type="domain" description="G-protein coupled receptors family 1 profile" evidence="11">
    <location>
        <begin position="71"/>
        <end position="341"/>
    </location>
</feature>
<dbReference type="PANTHER" id="PTHR24243">
    <property type="entry name" value="G-PROTEIN COUPLED RECEPTOR"/>
    <property type="match status" value="1"/>
</dbReference>
<evidence type="ECO:0000256" key="6">
    <source>
        <dbReference type="ARBA" id="ARBA00023170"/>
    </source>
</evidence>
<evidence type="ECO:0000256" key="3">
    <source>
        <dbReference type="ARBA" id="ARBA00022989"/>
    </source>
</evidence>
<accession>A0A9D4MSR0</accession>
<dbReference type="GO" id="GO:0005886">
    <property type="term" value="C:plasma membrane"/>
    <property type="evidence" value="ECO:0007669"/>
    <property type="project" value="TreeGrafter"/>
</dbReference>
<reference evidence="13" key="2">
    <citation type="submission" date="2020-11" db="EMBL/GenBank/DDBJ databases">
        <authorList>
            <person name="McCartney M.A."/>
            <person name="Auch B."/>
            <person name="Kono T."/>
            <person name="Mallez S."/>
            <person name="Becker A."/>
            <person name="Gohl D.M."/>
            <person name="Silverstein K.A.T."/>
            <person name="Koren S."/>
            <person name="Bechman K.B."/>
            <person name="Herman A."/>
            <person name="Abrahante J.E."/>
            <person name="Garbe J."/>
        </authorList>
    </citation>
    <scope>NUCLEOTIDE SEQUENCE</scope>
    <source>
        <strain evidence="13">Duluth1</strain>
        <tissue evidence="13">Whole animal</tissue>
    </source>
</reference>
<dbReference type="Pfam" id="PF10324">
    <property type="entry name" value="7TM_GPCR_Srw"/>
    <property type="match status" value="1"/>
</dbReference>
<evidence type="ECO:0000256" key="9">
    <source>
        <dbReference type="SAM" id="MobiDB-lite"/>
    </source>
</evidence>
<evidence type="ECO:0000256" key="2">
    <source>
        <dbReference type="ARBA" id="ARBA00022692"/>
    </source>
</evidence>
<dbReference type="SUPFAM" id="SSF81321">
    <property type="entry name" value="Family A G protein-coupled receptor-like"/>
    <property type="match status" value="1"/>
</dbReference>
<evidence type="ECO:0000256" key="8">
    <source>
        <dbReference type="RuleBase" id="RU000688"/>
    </source>
</evidence>
<comment type="subcellular location">
    <subcellularLocation>
        <location evidence="1">Membrane</location>
        <topology evidence="1">Multi-pass membrane protein</topology>
    </subcellularLocation>
</comment>
<dbReference type="Proteomes" id="UP000828390">
    <property type="component" value="Unassembled WGS sequence"/>
</dbReference>
<keyword evidence="14" id="KW-1185">Reference proteome</keyword>
<feature type="region of interest" description="Disordered" evidence="9">
    <location>
        <begin position="365"/>
        <end position="398"/>
    </location>
</feature>
<feature type="transmembrane region" description="Helical" evidence="10">
    <location>
        <begin position="91"/>
        <end position="113"/>
    </location>
</feature>
<feature type="transmembrane region" description="Helical" evidence="10">
    <location>
        <begin position="220"/>
        <end position="243"/>
    </location>
</feature>